<feature type="region of interest" description="Disordered" evidence="8">
    <location>
        <begin position="1"/>
        <end position="82"/>
    </location>
</feature>
<dbReference type="Pfam" id="PF01086">
    <property type="entry name" value="Clathrin_lg_ch"/>
    <property type="match status" value="1"/>
</dbReference>
<dbReference type="Proteomes" id="UP000515788">
    <property type="component" value="Chromosome 5"/>
</dbReference>
<evidence type="ECO:0000256" key="8">
    <source>
        <dbReference type="SAM" id="MobiDB-lite"/>
    </source>
</evidence>
<feature type="compositionally biased region" description="Polar residues" evidence="8">
    <location>
        <begin position="47"/>
        <end position="56"/>
    </location>
</feature>
<dbReference type="GO" id="GO:0005198">
    <property type="term" value="F:structural molecule activity"/>
    <property type="evidence" value="ECO:0007669"/>
    <property type="project" value="InterPro"/>
</dbReference>
<dbReference type="PANTHER" id="PTHR10639">
    <property type="entry name" value="CLATHRIN LIGHT CHAIN"/>
    <property type="match status" value="1"/>
</dbReference>
<comment type="similarity">
    <text evidence="2 6">Belongs to the clathrin light chain family.</text>
</comment>
<feature type="compositionally biased region" description="Basic and acidic residues" evidence="8">
    <location>
        <begin position="29"/>
        <end position="38"/>
    </location>
</feature>
<dbReference type="EMBL" id="CP059250">
    <property type="protein sequence ID" value="QLL33561.1"/>
    <property type="molecule type" value="Genomic_DNA"/>
</dbReference>
<proteinExistence type="inferred from homology"/>
<evidence type="ECO:0000256" key="5">
    <source>
        <dbReference type="ARBA" id="ARBA00023329"/>
    </source>
</evidence>
<dbReference type="GO" id="GO:0032050">
    <property type="term" value="F:clathrin heavy chain binding"/>
    <property type="evidence" value="ECO:0007669"/>
    <property type="project" value="TreeGrafter"/>
</dbReference>
<dbReference type="GO" id="GO:0006886">
    <property type="term" value="P:intracellular protein transport"/>
    <property type="evidence" value="ECO:0007669"/>
    <property type="project" value="InterPro"/>
</dbReference>
<dbReference type="GO" id="GO:0030130">
    <property type="term" value="C:clathrin coat of trans-Golgi network vesicle"/>
    <property type="evidence" value="ECO:0007669"/>
    <property type="project" value="InterPro"/>
</dbReference>
<gene>
    <name evidence="9" type="ORF">HG536_0E04720</name>
</gene>
<evidence type="ECO:0000256" key="7">
    <source>
        <dbReference type="SAM" id="Coils"/>
    </source>
</evidence>
<keyword evidence="10" id="KW-1185">Reference proteome</keyword>
<dbReference type="GO" id="GO:0072583">
    <property type="term" value="P:clathrin-dependent endocytosis"/>
    <property type="evidence" value="ECO:0007669"/>
    <property type="project" value="TreeGrafter"/>
</dbReference>
<evidence type="ECO:0000256" key="2">
    <source>
        <dbReference type="ARBA" id="ARBA00005263"/>
    </source>
</evidence>
<dbReference type="RefSeq" id="XP_037140235.1">
    <property type="nucleotide sequence ID" value="XM_037284339.1"/>
</dbReference>
<dbReference type="OrthoDB" id="5512at2759"/>
<evidence type="ECO:0000313" key="9">
    <source>
        <dbReference type="EMBL" id="QLL33561.1"/>
    </source>
</evidence>
<evidence type="ECO:0000256" key="4">
    <source>
        <dbReference type="ARBA" id="ARBA00023176"/>
    </source>
</evidence>
<comment type="subcellular location">
    <subcellularLocation>
        <location evidence="1 6">Cytoplasmic vesicle membrane</location>
        <topology evidence="1 6">Peripheral membrane protein</topology>
        <orientation evidence="1 6">Cytoplasmic side</orientation>
    </subcellularLocation>
    <subcellularLocation>
        <location evidence="6">Membrane</location>
        <location evidence="6">Coated pit</location>
        <topology evidence="6">Peripheral membrane protein</topology>
        <orientation evidence="6">Cytoplasmic side</orientation>
    </subcellularLocation>
    <text evidence="6">Cytoplasmic face of coated pits and vesicles.</text>
</comment>
<keyword evidence="3 6" id="KW-0472">Membrane</keyword>
<dbReference type="PANTHER" id="PTHR10639:SF7">
    <property type="entry name" value="CLATHRIN LIGHT CHAIN"/>
    <property type="match status" value="1"/>
</dbReference>
<dbReference type="GeneID" id="59326757"/>
<feature type="compositionally biased region" description="Basic and acidic residues" evidence="8">
    <location>
        <begin position="60"/>
        <end position="82"/>
    </location>
</feature>
<organism evidence="9 10">
    <name type="scientific">Torulaspora globosa</name>
    <dbReference type="NCBI Taxonomy" id="48254"/>
    <lineage>
        <taxon>Eukaryota</taxon>
        <taxon>Fungi</taxon>
        <taxon>Dikarya</taxon>
        <taxon>Ascomycota</taxon>
        <taxon>Saccharomycotina</taxon>
        <taxon>Saccharomycetes</taxon>
        <taxon>Saccharomycetales</taxon>
        <taxon>Saccharomycetaceae</taxon>
        <taxon>Torulaspora</taxon>
    </lineage>
</organism>
<keyword evidence="5 6" id="KW-0968">Cytoplasmic vesicle</keyword>
<keyword evidence="4 6" id="KW-0168">Coated pit</keyword>
<dbReference type="InterPro" id="IPR000996">
    <property type="entry name" value="Clathrin_L-chain"/>
</dbReference>
<evidence type="ECO:0000256" key="3">
    <source>
        <dbReference type="ARBA" id="ARBA00023136"/>
    </source>
</evidence>
<accession>A0A7G3ZJ75</accession>
<dbReference type="AlphaFoldDB" id="A0A7G3ZJ75"/>
<comment type="function">
    <text evidence="6">Clathrin is the major protein of the polyhedral coat of coated pits and vesicles.</text>
</comment>
<reference evidence="9 10" key="1">
    <citation type="submission" date="2020-06" db="EMBL/GenBank/DDBJ databases">
        <title>The yeast mating-type switching endonuclease HO is a domesticated member of an unorthodox homing genetic element family.</title>
        <authorList>
            <person name="Coughlan A.Y."/>
            <person name="Lombardi L."/>
            <person name="Braun-Galleani S."/>
            <person name="Martos A.R."/>
            <person name="Galeote V."/>
            <person name="Bigey F."/>
            <person name="Dequin S."/>
            <person name="Byrne K.P."/>
            <person name="Wolfe K.H."/>
        </authorList>
    </citation>
    <scope>NUCLEOTIDE SEQUENCE [LARGE SCALE GENOMIC DNA]</scope>
    <source>
        <strain evidence="9 10">CBS764</strain>
    </source>
</reference>
<evidence type="ECO:0000256" key="1">
    <source>
        <dbReference type="ARBA" id="ARBA00004180"/>
    </source>
</evidence>
<feature type="coiled-coil region" evidence="7">
    <location>
        <begin position="96"/>
        <end position="123"/>
    </location>
</feature>
<keyword evidence="7" id="KW-0175">Coiled coil</keyword>
<dbReference type="KEGG" id="tgb:HG536_0E04720"/>
<evidence type="ECO:0000313" key="10">
    <source>
        <dbReference type="Proteomes" id="UP000515788"/>
    </source>
</evidence>
<evidence type="ECO:0000256" key="6">
    <source>
        <dbReference type="RuleBase" id="RU363137"/>
    </source>
</evidence>
<protein>
    <recommendedName>
        <fullName evidence="6">Clathrin light chain</fullName>
    </recommendedName>
</protein>
<dbReference type="GO" id="GO:0030132">
    <property type="term" value="C:clathrin coat of coated pit"/>
    <property type="evidence" value="ECO:0007669"/>
    <property type="project" value="InterPro"/>
</dbReference>
<sequence>MSDFEVENIPASATGVSEPDLLGVGEEDTMQREPHEESTENELNDFSAPSTESSNGDAIRNWREKREADIASRDKADQEAKKKLQEAAVKHIDDFYENYNRKKAQQQEEVKREAEEFLRKKQEFFSQENTTTWDRALQLINEDDADILGNRDRSKFKEILQRLKGNPHAPGA</sequence>
<name>A0A7G3ZJ75_9SACH</name>